<protein>
    <recommendedName>
        <fullName evidence="4">Fungal N-terminal domain-containing protein</fullName>
    </recommendedName>
</protein>
<feature type="compositionally biased region" description="Basic and acidic residues" evidence="1">
    <location>
        <begin position="260"/>
        <end position="274"/>
    </location>
</feature>
<gene>
    <name evidence="2" type="ORF">IMSHALPRED_010377</name>
</gene>
<feature type="region of interest" description="Disordered" evidence="1">
    <location>
        <begin position="735"/>
        <end position="784"/>
    </location>
</feature>
<dbReference type="EMBL" id="CAJPDT010000087">
    <property type="protein sequence ID" value="CAF9935886.1"/>
    <property type="molecule type" value="Genomic_DNA"/>
</dbReference>
<dbReference type="AlphaFoldDB" id="A0A8H3GAA7"/>
<dbReference type="InterPro" id="IPR039327">
    <property type="entry name" value="CON7-like"/>
</dbReference>
<dbReference type="OrthoDB" id="5431013at2759"/>
<keyword evidence="3" id="KW-1185">Reference proteome</keyword>
<feature type="compositionally biased region" description="Pro residues" evidence="1">
    <location>
        <begin position="217"/>
        <end position="228"/>
    </location>
</feature>
<sequence length="784" mass="88231">MAEIGLAASIIGVAAFGASVATTLYETADIMKHANQQIRALAKHVTQFTAVLNHMGQVLKTEKTNCSKDVLRDIRKIKHSCKRTFREINYTVKAKRFRRVMWLFKRTKAMELEARLDSQQSMLQCMIHTLTVSKLSHMDSRSKEGSEHITSLKVEIKLLKTFVKESYNNLIALRRAEQSTEAEAQYQPMSGDGSHMTIQHWDGSTFPSDPISASNPFEPPVKRSPPPSSNASKSDNEDSNTDDGGNNDDHNDINSTNSKDQNDHDGAGPKRDASSAKGLVSGVPYQPRPSYNDASDPDTHRESNLLLQMVPYNPSGPDPIRSDRLISGGHGPDSGTTFATQEVTNNVRLLLDKWTTSGSAPLSNILDEEAAKEKDEAELANKYSILDPPLDRYRTSYPAAEFDEADFGFTHDPGVYGYSHHFPGSRLPPSPPWNHPQPPYGRFVRREQDFSRPFHSSSKPPSRQLGGEILTNLRSARGGIHYIKSSNFKQVHYVDQYPIYTCTFVPSHMIPYNEDKFLDTELGRGLCRREALDLLAYTYTETKTGNFSVSGDLGLGQIEELVRISYQALERSLEERSRTVINERGWGEAINAMNRGMPGMQSREPWAAPQYPPSRPEYWNQDNPRYDNYPGYHPYSAYENIAPIEGGREEQTTRPEVRFTLPRAQLFSDTPDIAKKAQTNLANTIVPSLTDDEKFDRDRLIEQVAKAEKEQAEKDKNTAIHSFVISSMKTELEKIRKQLREEQEKPAAPLSQNEQDKTSRRTEVETESEYSGDEDGSEAEALND</sequence>
<feature type="compositionally biased region" description="Basic and acidic residues" evidence="1">
    <location>
        <begin position="735"/>
        <end position="745"/>
    </location>
</feature>
<dbReference type="Proteomes" id="UP000664534">
    <property type="component" value="Unassembled WGS sequence"/>
</dbReference>
<feature type="region of interest" description="Disordered" evidence="1">
    <location>
        <begin position="177"/>
        <end position="338"/>
    </location>
</feature>
<comment type="caution">
    <text evidence="2">The sequence shown here is derived from an EMBL/GenBank/DDBJ whole genome shotgun (WGS) entry which is preliminary data.</text>
</comment>
<accession>A0A8H3GAA7</accession>
<evidence type="ECO:0000313" key="2">
    <source>
        <dbReference type="EMBL" id="CAF9935886.1"/>
    </source>
</evidence>
<feature type="compositionally biased region" description="Acidic residues" evidence="1">
    <location>
        <begin position="765"/>
        <end position="784"/>
    </location>
</feature>
<feature type="compositionally biased region" description="Basic and acidic residues" evidence="1">
    <location>
        <begin position="754"/>
        <end position="764"/>
    </location>
</feature>
<dbReference type="PANTHER" id="PTHR36167:SF3">
    <property type="entry name" value="C2H2 FINGER DOMAIN TRANSCRIPTION FACTOR (EUROFUNG)-RELATED"/>
    <property type="match status" value="1"/>
</dbReference>
<feature type="compositionally biased region" description="Polar residues" evidence="1">
    <location>
        <begin position="205"/>
        <end position="215"/>
    </location>
</feature>
<name>A0A8H3GAA7_9LECA</name>
<reference evidence="2" key="1">
    <citation type="submission" date="2021-03" db="EMBL/GenBank/DDBJ databases">
        <authorList>
            <person name="Tagirdzhanova G."/>
        </authorList>
    </citation>
    <scope>NUCLEOTIDE SEQUENCE</scope>
</reference>
<organism evidence="2 3">
    <name type="scientific">Imshaugia aleurites</name>
    <dbReference type="NCBI Taxonomy" id="172621"/>
    <lineage>
        <taxon>Eukaryota</taxon>
        <taxon>Fungi</taxon>
        <taxon>Dikarya</taxon>
        <taxon>Ascomycota</taxon>
        <taxon>Pezizomycotina</taxon>
        <taxon>Lecanoromycetes</taxon>
        <taxon>OSLEUM clade</taxon>
        <taxon>Lecanoromycetidae</taxon>
        <taxon>Lecanorales</taxon>
        <taxon>Lecanorineae</taxon>
        <taxon>Parmeliaceae</taxon>
        <taxon>Imshaugia</taxon>
    </lineage>
</organism>
<dbReference type="PANTHER" id="PTHR36167">
    <property type="entry name" value="C2H2 FINGER DOMAIN TRANSCRIPTION FACTOR (EUROFUNG)-RELATED"/>
    <property type="match status" value="1"/>
</dbReference>
<evidence type="ECO:0000256" key="1">
    <source>
        <dbReference type="SAM" id="MobiDB-lite"/>
    </source>
</evidence>
<evidence type="ECO:0000313" key="3">
    <source>
        <dbReference type="Proteomes" id="UP000664534"/>
    </source>
</evidence>
<dbReference type="GO" id="GO:0006355">
    <property type="term" value="P:regulation of DNA-templated transcription"/>
    <property type="evidence" value="ECO:0007669"/>
    <property type="project" value="InterPro"/>
</dbReference>
<evidence type="ECO:0008006" key="4">
    <source>
        <dbReference type="Google" id="ProtNLM"/>
    </source>
</evidence>
<proteinExistence type="predicted"/>